<dbReference type="EMBL" id="KZ819193">
    <property type="protein sequence ID" value="PWZ00277.1"/>
    <property type="molecule type" value="Genomic_DNA"/>
</dbReference>
<feature type="compositionally biased region" description="Low complexity" evidence="3">
    <location>
        <begin position="378"/>
        <end position="395"/>
    </location>
</feature>
<feature type="compositionally biased region" description="Low complexity" evidence="3">
    <location>
        <begin position="77"/>
        <end position="94"/>
    </location>
</feature>
<dbReference type="InParanoid" id="A0A317XPU3"/>
<evidence type="ECO:0000256" key="3">
    <source>
        <dbReference type="SAM" id="MobiDB-lite"/>
    </source>
</evidence>
<dbReference type="OrthoDB" id="10251809at2759"/>
<feature type="compositionally biased region" description="Low complexity" evidence="3">
    <location>
        <begin position="312"/>
        <end position="335"/>
    </location>
</feature>
<gene>
    <name evidence="4" type="ORF">BCV70DRAFT_160840</name>
</gene>
<reference evidence="4 5" key="1">
    <citation type="journal article" date="2018" name="Mol. Biol. Evol.">
        <title>Broad Genomic Sampling Reveals a Smut Pathogenic Ancestry of the Fungal Clade Ustilaginomycotina.</title>
        <authorList>
            <person name="Kijpornyongpan T."/>
            <person name="Mondo S.J."/>
            <person name="Barry K."/>
            <person name="Sandor L."/>
            <person name="Lee J."/>
            <person name="Lipzen A."/>
            <person name="Pangilinan J."/>
            <person name="LaButti K."/>
            <person name="Hainaut M."/>
            <person name="Henrissat B."/>
            <person name="Grigoriev I.V."/>
            <person name="Spatafora J.W."/>
            <person name="Aime M.C."/>
        </authorList>
    </citation>
    <scope>NUCLEOTIDE SEQUENCE [LARGE SCALE GENOMIC DNA]</scope>
    <source>
        <strain evidence="4 5">MCA 3645</strain>
    </source>
</reference>
<name>A0A317XPU3_9BASI</name>
<evidence type="ECO:0000256" key="2">
    <source>
        <dbReference type="ARBA" id="ARBA00022737"/>
    </source>
</evidence>
<feature type="compositionally biased region" description="Polar residues" evidence="3">
    <location>
        <begin position="156"/>
        <end position="168"/>
    </location>
</feature>
<sequence>MTTRNTPSSGHGHGPSGVRASFREAPLGTSDIGHGSPSSASAGGHFSSSPSQAQHHGMPSVQVLGMNMAQSQPLVRNASNHSTSSPPSGASTPHHQSDYPASRTYMPPSGHSSSRLQNQTSFSTTASPSPVGSDSQEDSVRPTAPLTTAVYDSPASRLSTATDRSNVSAASTVRKSYMSHGNRVLAHKDSFGGTYGLLHAGETGSDSADDFSTSSSSFAEHSNLSALARRHSDRPAEEIPVISHQRKMSAPQVPPRRQASVSSMAPYAPSSSLRERGLTTSTSEPMEMLGQTLGRNHNTSSSVGSHPQIDVPASQLSPSRSALSAAVAAATVASRNDSVHSLSPEDPRFTSHFHQSMSLETSSRGDSTRSSIASASGVPAEPVTVPVPPSSTTASDHNNSLLRPRSATSSGGSGPLSGSPNSQIESSGGSAATVTESIPPMPADKRSDKEHERGRSDRAYKARPGSRSRDNPATSSSATGQRIDGASSSNRAFKSSHRTLPQLPSASSVKPAPPPAMYWSKVPVHGSVPRRSFRAHTANLCDEVLWLFGGCDNRGCFRDLWCFDTETMCWSKPKVTGDVPPARRAHSATMVNKRLFVFAGGDGPNYFNDLYIFDTISLRWTKPDVFGTPPSPRRAHTCNYFEGQLIVFGGGNGVGALNDVHTLDVNDISRLEWRKMECSGKVPIGRGYHTSNLVDGKLIVIGGSDGHMSFNDIHILRLDTRMWYQVKTDEIHNRLGHTATQVGSYLFVFGGHDSKSYTSELLTLNLVNLQWEPRKVCGRKPQGRGYHQAWLRDSRLFVHGGFDGKDIFDDLHYLDLAACAYLPQITSFSVELDDE</sequence>
<evidence type="ECO:0000256" key="1">
    <source>
        <dbReference type="ARBA" id="ARBA00022441"/>
    </source>
</evidence>
<organism evidence="4 5">
    <name type="scientific">Testicularia cyperi</name>
    <dbReference type="NCBI Taxonomy" id="1882483"/>
    <lineage>
        <taxon>Eukaryota</taxon>
        <taxon>Fungi</taxon>
        <taxon>Dikarya</taxon>
        <taxon>Basidiomycota</taxon>
        <taxon>Ustilaginomycotina</taxon>
        <taxon>Ustilaginomycetes</taxon>
        <taxon>Ustilaginales</taxon>
        <taxon>Anthracoideaceae</taxon>
        <taxon>Testicularia</taxon>
    </lineage>
</organism>
<dbReference type="AlphaFoldDB" id="A0A317XPU3"/>
<feature type="compositionally biased region" description="Low complexity" evidence="3">
    <location>
        <begin position="210"/>
        <end position="219"/>
    </location>
</feature>
<dbReference type="PANTHER" id="PTHR46093">
    <property type="entry name" value="ACYL-COA-BINDING DOMAIN-CONTAINING PROTEIN 5"/>
    <property type="match status" value="1"/>
</dbReference>
<dbReference type="STRING" id="1882483.A0A317XPU3"/>
<feature type="compositionally biased region" description="Basic and acidic residues" evidence="3">
    <location>
        <begin position="443"/>
        <end position="460"/>
    </location>
</feature>
<protein>
    <submittedName>
        <fullName evidence="4">Galactose oxidase</fullName>
    </submittedName>
</protein>
<keyword evidence="1" id="KW-0880">Kelch repeat</keyword>
<feature type="compositionally biased region" description="Low complexity" evidence="3">
    <location>
        <begin position="33"/>
        <end position="51"/>
    </location>
</feature>
<dbReference type="Proteomes" id="UP000246740">
    <property type="component" value="Unassembled WGS sequence"/>
</dbReference>
<dbReference type="Pfam" id="PF24681">
    <property type="entry name" value="Kelch_KLHDC2_KLHL20_DRC7"/>
    <property type="match status" value="1"/>
</dbReference>
<dbReference type="InterPro" id="IPR015915">
    <property type="entry name" value="Kelch-typ_b-propeller"/>
</dbReference>
<dbReference type="SUPFAM" id="SSF117281">
    <property type="entry name" value="Kelch motif"/>
    <property type="match status" value="1"/>
</dbReference>
<dbReference type="Gene3D" id="2.120.10.80">
    <property type="entry name" value="Kelch-type beta propeller"/>
    <property type="match status" value="2"/>
</dbReference>
<accession>A0A317XPU3</accession>
<keyword evidence="5" id="KW-1185">Reference proteome</keyword>
<feature type="region of interest" description="Disordered" evidence="3">
    <location>
        <begin position="199"/>
        <end position="514"/>
    </location>
</feature>
<keyword evidence="2" id="KW-0677">Repeat</keyword>
<dbReference type="PANTHER" id="PTHR46093:SF9">
    <property type="entry name" value="DCD DOMAIN-CONTAINING PROTEIN"/>
    <property type="match status" value="1"/>
</dbReference>
<feature type="compositionally biased region" description="Polar residues" evidence="3">
    <location>
        <begin position="293"/>
        <end position="305"/>
    </location>
</feature>
<feature type="compositionally biased region" description="Polar residues" evidence="3">
    <location>
        <begin position="352"/>
        <end position="374"/>
    </location>
</feature>
<feature type="region of interest" description="Disordered" evidence="3">
    <location>
        <begin position="1"/>
        <end position="168"/>
    </location>
</feature>
<evidence type="ECO:0000313" key="4">
    <source>
        <dbReference type="EMBL" id="PWZ00277.1"/>
    </source>
</evidence>
<feature type="compositionally biased region" description="Polar residues" evidence="3">
    <location>
        <begin position="110"/>
        <end position="134"/>
    </location>
</feature>
<feature type="compositionally biased region" description="Polar residues" evidence="3">
    <location>
        <begin position="423"/>
        <end position="436"/>
    </location>
</feature>
<feature type="compositionally biased region" description="Polar residues" evidence="3">
    <location>
        <begin position="471"/>
        <end position="493"/>
    </location>
</feature>
<proteinExistence type="predicted"/>
<evidence type="ECO:0000313" key="5">
    <source>
        <dbReference type="Proteomes" id="UP000246740"/>
    </source>
</evidence>